<keyword evidence="2" id="KW-1185">Reference proteome</keyword>
<evidence type="ECO:0000313" key="1">
    <source>
        <dbReference type="EMBL" id="RUS26434.1"/>
    </source>
</evidence>
<protein>
    <submittedName>
        <fullName evidence="1">Uncharacterized protein</fullName>
    </submittedName>
</protein>
<gene>
    <name evidence="1" type="ORF">BC938DRAFT_470771</name>
</gene>
<comment type="caution">
    <text evidence="1">The sequence shown here is derived from an EMBL/GenBank/DDBJ whole genome shotgun (WGS) entry which is preliminary data.</text>
</comment>
<evidence type="ECO:0000313" key="2">
    <source>
        <dbReference type="Proteomes" id="UP000274822"/>
    </source>
</evidence>
<dbReference type="Proteomes" id="UP000274822">
    <property type="component" value="Unassembled WGS sequence"/>
</dbReference>
<reference evidence="1 2" key="1">
    <citation type="journal article" date="2018" name="New Phytol.">
        <title>Phylogenomics of Endogonaceae and evolution of mycorrhizas within Mucoromycota.</title>
        <authorList>
            <person name="Chang Y."/>
            <person name="Desiro A."/>
            <person name="Na H."/>
            <person name="Sandor L."/>
            <person name="Lipzen A."/>
            <person name="Clum A."/>
            <person name="Barry K."/>
            <person name="Grigoriev I.V."/>
            <person name="Martin F.M."/>
            <person name="Stajich J.E."/>
            <person name="Smith M.E."/>
            <person name="Bonito G."/>
            <person name="Spatafora J.W."/>
        </authorList>
    </citation>
    <scope>NUCLEOTIDE SEQUENCE [LARGE SCALE GENOMIC DNA]</scope>
    <source>
        <strain evidence="1 2">AD002</strain>
    </source>
</reference>
<accession>A0A433Q9L1</accession>
<dbReference type="EMBL" id="RBNJ01010447">
    <property type="protein sequence ID" value="RUS26434.1"/>
    <property type="molecule type" value="Genomic_DNA"/>
</dbReference>
<proteinExistence type="predicted"/>
<dbReference type="AlphaFoldDB" id="A0A433Q9L1"/>
<organism evidence="1 2">
    <name type="scientific">Jimgerdemannia flammicorona</name>
    <dbReference type="NCBI Taxonomy" id="994334"/>
    <lineage>
        <taxon>Eukaryota</taxon>
        <taxon>Fungi</taxon>
        <taxon>Fungi incertae sedis</taxon>
        <taxon>Mucoromycota</taxon>
        <taxon>Mucoromycotina</taxon>
        <taxon>Endogonomycetes</taxon>
        <taxon>Endogonales</taxon>
        <taxon>Endogonaceae</taxon>
        <taxon>Jimgerdemannia</taxon>
    </lineage>
</organism>
<name>A0A433Q9L1_9FUNG</name>
<sequence length="222" mass="24991">MSHQEWVSVRYINIELNIMPRANTERDIGIFCNSYLFRILENVVDLHFGELCSRTSRARKRSAIDGSEKDEGCRLDWLFSVSIVVTLLSSVAIYLCSRNSSTPRVVNLGLSCIGVVSLVLQRMPENKSKESTDLLKAKKNLRDMLRSLDRLLPDKGGSSIIDKARMEITLPAFVYASFKYQVMAMSLLDSTWCGLADVGSFTIPRAFSEFHDILASFCTFGL</sequence>